<evidence type="ECO:0000313" key="1">
    <source>
        <dbReference type="EMBL" id="KAJ1134664.1"/>
    </source>
</evidence>
<gene>
    <name evidence="1" type="ORF">NDU88_001115</name>
</gene>
<dbReference type="EMBL" id="JANPWB010000010">
    <property type="protein sequence ID" value="KAJ1134664.1"/>
    <property type="molecule type" value="Genomic_DNA"/>
</dbReference>
<reference evidence="1" key="1">
    <citation type="journal article" date="2022" name="bioRxiv">
        <title>Sequencing and chromosome-scale assembly of the giantPleurodeles waltlgenome.</title>
        <authorList>
            <person name="Brown T."/>
            <person name="Elewa A."/>
            <person name="Iarovenko S."/>
            <person name="Subramanian E."/>
            <person name="Araus A.J."/>
            <person name="Petzold A."/>
            <person name="Susuki M."/>
            <person name="Suzuki K.-i.T."/>
            <person name="Hayashi T."/>
            <person name="Toyoda A."/>
            <person name="Oliveira C."/>
            <person name="Osipova E."/>
            <person name="Leigh N.D."/>
            <person name="Simon A."/>
            <person name="Yun M.H."/>
        </authorList>
    </citation>
    <scope>NUCLEOTIDE SEQUENCE</scope>
    <source>
        <strain evidence="1">20211129_DDA</strain>
        <tissue evidence="1">Liver</tissue>
    </source>
</reference>
<comment type="caution">
    <text evidence="1">The sequence shown here is derived from an EMBL/GenBank/DDBJ whole genome shotgun (WGS) entry which is preliminary data.</text>
</comment>
<organism evidence="1 2">
    <name type="scientific">Pleurodeles waltl</name>
    <name type="common">Iberian ribbed newt</name>
    <dbReference type="NCBI Taxonomy" id="8319"/>
    <lineage>
        <taxon>Eukaryota</taxon>
        <taxon>Metazoa</taxon>
        <taxon>Chordata</taxon>
        <taxon>Craniata</taxon>
        <taxon>Vertebrata</taxon>
        <taxon>Euteleostomi</taxon>
        <taxon>Amphibia</taxon>
        <taxon>Batrachia</taxon>
        <taxon>Caudata</taxon>
        <taxon>Salamandroidea</taxon>
        <taxon>Salamandridae</taxon>
        <taxon>Pleurodelinae</taxon>
        <taxon>Pleurodeles</taxon>
    </lineage>
</organism>
<evidence type="ECO:0000313" key="2">
    <source>
        <dbReference type="Proteomes" id="UP001066276"/>
    </source>
</evidence>
<keyword evidence="2" id="KW-1185">Reference proteome</keyword>
<proteinExistence type="predicted"/>
<accession>A0AAV7Q537</accession>
<protein>
    <submittedName>
        <fullName evidence="1">Uncharacterized protein</fullName>
    </submittedName>
</protein>
<dbReference type="Proteomes" id="UP001066276">
    <property type="component" value="Chromosome 6"/>
</dbReference>
<dbReference type="AlphaFoldDB" id="A0AAV7Q537"/>
<sequence length="151" mass="17356">MEENNEGTLPSAFFRRLLPLDLADSQMKGARWEKCIRRFERSLSATCKGHINEQARDLFLNLVGDDVEDLLVTFPLKSITTYKGLIKCLTDSFDQQRNVHFECYTFNTACQWTDESVDDFATQLCKLVTYCEFDKPEDRANGKGSSHGQRL</sequence>
<name>A0AAV7Q537_PLEWA</name>